<keyword evidence="2" id="KW-0677">Repeat</keyword>
<evidence type="ECO:0000256" key="1">
    <source>
        <dbReference type="ARBA" id="ARBA00007626"/>
    </source>
</evidence>
<dbReference type="Pfam" id="PF12854">
    <property type="entry name" value="PPR_1"/>
    <property type="match status" value="1"/>
</dbReference>
<keyword evidence="7" id="KW-1185">Reference proteome</keyword>
<feature type="repeat" description="PPR" evidence="4">
    <location>
        <begin position="319"/>
        <end position="353"/>
    </location>
</feature>
<feature type="repeat" description="PPR" evidence="4">
    <location>
        <begin position="214"/>
        <end position="248"/>
    </location>
</feature>
<evidence type="ECO:0000256" key="2">
    <source>
        <dbReference type="ARBA" id="ARBA00022737"/>
    </source>
</evidence>
<feature type="repeat" description="PPR" evidence="4">
    <location>
        <begin position="284"/>
        <end position="318"/>
    </location>
</feature>
<dbReference type="EMBL" id="JAMQYH010000004">
    <property type="protein sequence ID" value="KAJ1689844.1"/>
    <property type="molecule type" value="Genomic_DNA"/>
</dbReference>
<dbReference type="InterPro" id="IPR011990">
    <property type="entry name" value="TPR-like_helical_dom_sf"/>
</dbReference>
<sequence length="648" mass="74149">MLLRRLASIRPPTTKSLPIPLPPQPLNPPPPPQPQPQPQPSSDPHHSTILHLLHTTPPSHLSSSLSNSHILPTPSLISSLLPSLSSLPPSSLLSFSLWARPVLSASLLTSFVDLLSRHHSFHSAWTLLLSSPSPLVSFAPLFRRYARANLPSSAVRTLRFIHSHPESISALELTESIELDPIHLFVDALCKEGHARYAAEFVSVKKRTDNWVPSVQIYNSLLHGWFRLRQRKKAERLWDEMCSSGVEPTVVTYGILIEGLCRMRRPELALQFMEEMSSRGIEPNHYTCNPIVDSLAEAGRFEDALAMLEKMPMYGVSPNVSTFNSLVKGFCKNRNLDGASDILKQMIRRDILPTTTTYNYFFLFFAKYGKDEEGMNLYAKMVDSGYKPDRLTYHQLIKMLCEKDRVQLAVQMINEMNKNGFESDLATSTMHVHLLCRSRRFEEACKVFEKMFQRGIVPQYITYKMLVKELQRLGLKELEEKLTSFMNSVPHSTKLPESYRDDKEGYFDKARRKSIMKKARIMSDVLKDSCTSEIKSQRESHVETANRLVAEINRRVMQLHAFLSRGITTSRSSKEEALRRRLAENQFKKNPRNKKYLRNPPLQYFLPPAPENLKSFLTDRDFNSGEASRFVLTREDLQRILPLASDIL</sequence>
<keyword evidence="3" id="KW-0809">Transit peptide</keyword>
<organism evidence="6 7">
    <name type="scientific">Rhynchospora breviuscula</name>
    <dbReference type="NCBI Taxonomy" id="2022672"/>
    <lineage>
        <taxon>Eukaryota</taxon>
        <taxon>Viridiplantae</taxon>
        <taxon>Streptophyta</taxon>
        <taxon>Embryophyta</taxon>
        <taxon>Tracheophyta</taxon>
        <taxon>Spermatophyta</taxon>
        <taxon>Magnoliopsida</taxon>
        <taxon>Liliopsida</taxon>
        <taxon>Poales</taxon>
        <taxon>Cyperaceae</taxon>
        <taxon>Cyperoideae</taxon>
        <taxon>Rhynchosporeae</taxon>
        <taxon>Rhynchospora</taxon>
    </lineage>
</organism>
<comment type="caution">
    <text evidence="6">The sequence shown here is derived from an EMBL/GenBank/DDBJ whole genome shotgun (WGS) entry which is preliminary data.</text>
</comment>
<dbReference type="PANTHER" id="PTHR47941">
    <property type="entry name" value="PENTATRICOPEPTIDE REPEAT-CONTAINING PROTEIN 3, MITOCHONDRIAL"/>
    <property type="match status" value="1"/>
</dbReference>
<feature type="compositionally biased region" description="Pro residues" evidence="5">
    <location>
        <begin position="19"/>
        <end position="41"/>
    </location>
</feature>
<dbReference type="OrthoDB" id="185373at2759"/>
<evidence type="ECO:0000256" key="3">
    <source>
        <dbReference type="ARBA" id="ARBA00022946"/>
    </source>
</evidence>
<evidence type="ECO:0000256" key="5">
    <source>
        <dbReference type="SAM" id="MobiDB-lite"/>
    </source>
</evidence>
<feature type="repeat" description="PPR" evidence="4">
    <location>
        <begin position="389"/>
        <end position="423"/>
    </location>
</feature>
<evidence type="ECO:0000313" key="6">
    <source>
        <dbReference type="EMBL" id="KAJ1689844.1"/>
    </source>
</evidence>
<evidence type="ECO:0000313" key="7">
    <source>
        <dbReference type="Proteomes" id="UP001151287"/>
    </source>
</evidence>
<feature type="region of interest" description="Disordered" evidence="5">
    <location>
        <begin position="1"/>
        <end position="49"/>
    </location>
</feature>
<feature type="repeat" description="PPR" evidence="4">
    <location>
        <begin position="249"/>
        <end position="283"/>
    </location>
</feature>
<dbReference type="Pfam" id="PF13041">
    <property type="entry name" value="PPR_2"/>
    <property type="match status" value="2"/>
</dbReference>
<dbReference type="Pfam" id="PF01535">
    <property type="entry name" value="PPR"/>
    <property type="match status" value="1"/>
</dbReference>
<evidence type="ECO:0000256" key="4">
    <source>
        <dbReference type="PROSITE-ProRule" id="PRU00708"/>
    </source>
</evidence>
<gene>
    <name evidence="6" type="ORF">LUZ63_013999</name>
</gene>
<evidence type="ECO:0008006" key="8">
    <source>
        <dbReference type="Google" id="ProtNLM"/>
    </source>
</evidence>
<accession>A0A9Q0C9K9</accession>
<dbReference type="Proteomes" id="UP001151287">
    <property type="component" value="Unassembled WGS sequence"/>
</dbReference>
<proteinExistence type="inferred from homology"/>
<dbReference type="PROSITE" id="PS51375">
    <property type="entry name" value="PPR"/>
    <property type="match status" value="7"/>
</dbReference>
<comment type="similarity">
    <text evidence="1">Belongs to the PPR family. P subfamily.</text>
</comment>
<feature type="repeat" description="PPR" evidence="4">
    <location>
        <begin position="424"/>
        <end position="458"/>
    </location>
</feature>
<protein>
    <recommendedName>
        <fullName evidence="8">Pentatricopeptide repeat-containing protein</fullName>
    </recommendedName>
</protein>
<feature type="repeat" description="PPR" evidence="4">
    <location>
        <begin position="354"/>
        <end position="388"/>
    </location>
</feature>
<dbReference type="AlphaFoldDB" id="A0A9Q0C9K9"/>
<dbReference type="InterPro" id="IPR002885">
    <property type="entry name" value="PPR_rpt"/>
</dbReference>
<reference evidence="6" key="1">
    <citation type="journal article" date="2022" name="Cell">
        <title>Repeat-based holocentromeres influence genome architecture and karyotype evolution.</title>
        <authorList>
            <person name="Hofstatter P.G."/>
            <person name="Thangavel G."/>
            <person name="Lux T."/>
            <person name="Neumann P."/>
            <person name="Vondrak T."/>
            <person name="Novak P."/>
            <person name="Zhang M."/>
            <person name="Costa L."/>
            <person name="Castellani M."/>
            <person name="Scott A."/>
            <person name="Toegelov H."/>
            <person name="Fuchs J."/>
            <person name="Mata-Sucre Y."/>
            <person name="Dias Y."/>
            <person name="Vanzela A.L.L."/>
            <person name="Huettel B."/>
            <person name="Almeida C.C.S."/>
            <person name="Simkova H."/>
            <person name="Souza G."/>
            <person name="Pedrosa-Harand A."/>
            <person name="Macas J."/>
            <person name="Mayer K.F.X."/>
            <person name="Houben A."/>
            <person name="Marques A."/>
        </authorList>
    </citation>
    <scope>NUCLEOTIDE SEQUENCE</scope>
    <source>
        <strain evidence="6">RhyBre1mFocal</strain>
    </source>
</reference>
<dbReference type="NCBIfam" id="TIGR00756">
    <property type="entry name" value="PPR"/>
    <property type="match status" value="6"/>
</dbReference>
<dbReference type="Gene3D" id="1.25.40.10">
    <property type="entry name" value="Tetratricopeptide repeat domain"/>
    <property type="match status" value="3"/>
</dbReference>
<name>A0A9Q0C9K9_9POAL</name>